<sequence>MSTRSGTPSGTPSEELQRLLERGPFADALRVAIAERGLSLGRLRDRLDRYGTGLSVATLSSWQSGRRRPERPESLRALRRLEAVLGVPEDGLRGLLEPARARGRRTLTERLPATAEVWAATRPEAAEVLAPFAGCADSGALRRLSVHDRVLVGPDGRAGEKHSRIVLRAEEDGPDRLLTVMDWGDGPRSPASVSRVRNCRVGRVAGHPRSGLVATELLFERPLRRGETILVEYVCVRPRGPFGDGRMVGGDRSSRYFRGPVRECVLEVCFHPAALPVRCRQLTTRLGEVVPKAVRDLELNASGRVHAIGLDFGPGKFGISWHMADPGGSVESRPVAAAMSGAARQNCESLSRSDG</sequence>
<reference evidence="1 2" key="1">
    <citation type="submission" date="2022-04" db="EMBL/GenBank/DDBJ databases">
        <title>Streptomyces sp. nov. LCR6-01 isolated from Lichen of Dirinaria sp.</title>
        <authorList>
            <person name="Kanchanasin P."/>
            <person name="Tanasupawat S."/>
            <person name="Phongsopitanun W."/>
        </authorList>
    </citation>
    <scope>NUCLEOTIDE SEQUENCE [LARGE SCALE GENOMIC DNA]</scope>
    <source>
        <strain evidence="1 2">LCR6-01</strain>
    </source>
</reference>
<dbReference type="InterPro" id="IPR001387">
    <property type="entry name" value="Cro/C1-type_HTH"/>
</dbReference>
<dbReference type="Gene3D" id="1.10.260.40">
    <property type="entry name" value="lambda repressor-like DNA-binding domains"/>
    <property type="match status" value="1"/>
</dbReference>
<protein>
    <submittedName>
        <fullName evidence="1">Helix-turn-helix transcriptional regulator</fullName>
    </submittedName>
</protein>
<accession>A0ABT0I769</accession>
<evidence type="ECO:0000313" key="2">
    <source>
        <dbReference type="Proteomes" id="UP001522868"/>
    </source>
</evidence>
<comment type="caution">
    <text evidence="1">The sequence shown here is derived from an EMBL/GenBank/DDBJ whole genome shotgun (WGS) entry which is preliminary data.</text>
</comment>
<gene>
    <name evidence="1" type="ORF">M1O15_07185</name>
</gene>
<dbReference type="RefSeq" id="WP_248632405.1">
    <property type="nucleotide sequence ID" value="NZ_JALPTH010000005.1"/>
</dbReference>
<name>A0ABT0I769_9ACTN</name>
<dbReference type="CDD" id="cd00093">
    <property type="entry name" value="HTH_XRE"/>
    <property type="match status" value="1"/>
</dbReference>
<dbReference type="EMBL" id="JALPTH010000005">
    <property type="protein sequence ID" value="MCK8677175.1"/>
    <property type="molecule type" value="Genomic_DNA"/>
</dbReference>
<dbReference type="InterPro" id="IPR010982">
    <property type="entry name" value="Lambda_DNA-bd_dom_sf"/>
</dbReference>
<keyword evidence="2" id="KW-1185">Reference proteome</keyword>
<dbReference type="Proteomes" id="UP001522868">
    <property type="component" value="Unassembled WGS sequence"/>
</dbReference>
<evidence type="ECO:0000313" key="1">
    <source>
        <dbReference type="EMBL" id="MCK8677175.1"/>
    </source>
</evidence>
<organism evidence="1 2">
    <name type="scientific">Streptomyces lichenis</name>
    <dbReference type="NCBI Taxonomy" id="2306967"/>
    <lineage>
        <taxon>Bacteria</taxon>
        <taxon>Bacillati</taxon>
        <taxon>Actinomycetota</taxon>
        <taxon>Actinomycetes</taxon>
        <taxon>Kitasatosporales</taxon>
        <taxon>Streptomycetaceae</taxon>
        <taxon>Streptomyces</taxon>
    </lineage>
</organism>
<proteinExistence type="predicted"/>